<sequence length="510" mass="59453">MQDKCLLTFDKPDIRLIEKIGDGTYATVWKTIYNNKIYACKVIKLFQNKQLTKSTLYEFSTLLSLNHPHIISPTLIWIGKHRLWILLDIYTSTITDFPYIKKSSKDWPYIKKIFLYQSLSAIDYMHQRGIWHRDIKPDNILFKYQSIDNTINFCISDFSISKQLYNPTKGNIPSRSRLLLSSEVVSPIYRAPELLLPSLSEEKSYDFGIDIWALGISYCEFTQSVYDLKDKEMKDLIYGIYKLLGNKETLDKLSDQTLKLDECKSKIDIWKECGIMDTNEHRIVKLMLEYNMEDRNTANQILQDPYFIDLPPTPIVDYDTSYLQYLRNLDSKFYPLHTTLNNNLMKKRKIWMSYMNELNTTSSSNIETQEYCILIMDLYLSKTSEDIITNSTLLCFCLIANNIIQKGWHWSDDFGVTIESTKELSNEIKNIMLHINGFFLPTLSSLVRSLITLSNKGQLPSYILEDIKDRKGSVDIVLNMDKELEIVCLGCIESGLHYNKSLYSILLDII</sequence>
<evidence type="ECO:0000256" key="3">
    <source>
        <dbReference type="PROSITE-ProRule" id="PRU10141"/>
    </source>
</evidence>
<dbReference type="InterPro" id="IPR000719">
    <property type="entry name" value="Prot_kinase_dom"/>
</dbReference>
<keyword evidence="1 3" id="KW-0547">Nucleotide-binding</keyword>
<dbReference type="PANTHER" id="PTHR44167:SF24">
    <property type="entry name" value="SERINE_THREONINE-PROTEIN KINASE CHK2"/>
    <property type="match status" value="1"/>
</dbReference>
<dbReference type="InterPro" id="IPR008271">
    <property type="entry name" value="Ser/Thr_kinase_AS"/>
</dbReference>
<accession>A0A2I2L2Y8</accession>
<organism evidence="5">
    <name type="scientific">Orpheovirus IHUMI-LCC2</name>
    <dbReference type="NCBI Taxonomy" id="2023057"/>
    <lineage>
        <taxon>Viruses</taxon>
        <taxon>Varidnaviria</taxon>
        <taxon>Bamfordvirae</taxon>
        <taxon>Nucleocytoviricota</taxon>
        <taxon>Megaviricetes</taxon>
        <taxon>Pimascovirales</taxon>
        <taxon>Ocovirineae</taxon>
        <taxon>Orpheoviridae</taxon>
        <taxon>Alphaorpheovirus</taxon>
        <taxon>Alphaorpheovirus massiliense</taxon>
    </lineage>
</organism>
<protein>
    <submittedName>
        <fullName evidence="5">Serine/Threonine protein kinase</fullName>
    </submittedName>
</protein>
<feature type="domain" description="Protein kinase" evidence="4">
    <location>
        <begin position="14"/>
        <end position="307"/>
    </location>
</feature>
<dbReference type="PANTHER" id="PTHR44167">
    <property type="entry name" value="OVARIAN-SPECIFIC SERINE/THREONINE-PROTEIN KINASE LOK-RELATED"/>
    <property type="match status" value="1"/>
</dbReference>
<reference evidence="5" key="1">
    <citation type="submission" date="2017-08" db="EMBL/GenBank/DDBJ databases">
        <authorList>
            <consortium name="Urmite Genomes"/>
        </authorList>
    </citation>
    <scope>NUCLEOTIDE SEQUENCE [LARGE SCALE GENOMIC DNA]</scope>
    <source>
        <strain evidence="5">IHUMI-LCC2</strain>
    </source>
</reference>
<keyword evidence="5" id="KW-0418">Kinase</keyword>
<dbReference type="InterPro" id="IPR017441">
    <property type="entry name" value="Protein_kinase_ATP_BS"/>
</dbReference>
<gene>
    <name evidence="5" type="ORF">ORPV_1</name>
</gene>
<keyword evidence="5" id="KW-0723">Serine/threonine-protein kinase</keyword>
<dbReference type="GO" id="GO:0004674">
    <property type="term" value="F:protein serine/threonine kinase activity"/>
    <property type="evidence" value="ECO:0007669"/>
    <property type="project" value="UniProtKB-KW"/>
</dbReference>
<dbReference type="PROSITE" id="PS50011">
    <property type="entry name" value="PROTEIN_KINASE_DOM"/>
    <property type="match status" value="1"/>
</dbReference>
<dbReference type="PROSITE" id="PS00108">
    <property type="entry name" value="PROTEIN_KINASE_ST"/>
    <property type="match status" value="1"/>
</dbReference>
<dbReference type="RefSeq" id="YP_009448207.1">
    <property type="nucleotide sequence ID" value="NC_036594.1"/>
</dbReference>
<proteinExistence type="predicted"/>
<evidence type="ECO:0000259" key="4">
    <source>
        <dbReference type="PROSITE" id="PS50011"/>
    </source>
</evidence>
<dbReference type="OrthoDB" id="8955at10239"/>
<keyword evidence="6" id="KW-1185">Reference proteome</keyword>
<dbReference type="Proteomes" id="UP000236316">
    <property type="component" value="Segment"/>
</dbReference>
<dbReference type="SUPFAM" id="SSF56112">
    <property type="entry name" value="Protein kinase-like (PK-like)"/>
    <property type="match status" value="1"/>
</dbReference>
<keyword evidence="5" id="KW-0808">Transferase</keyword>
<feature type="binding site" evidence="3">
    <location>
        <position position="41"/>
    </location>
    <ligand>
        <name>ATP</name>
        <dbReference type="ChEBI" id="CHEBI:30616"/>
    </ligand>
</feature>
<keyword evidence="2 3" id="KW-0067">ATP-binding</keyword>
<dbReference type="EMBL" id="LT906555">
    <property type="protein sequence ID" value="SNW61905.1"/>
    <property type="molecule type" value="Genomic_DNA"/>
</dbReference>
<dbReference type="SMART" id="SM00220">
    <property type="entry name" value="S_TKc"/>
    <property type="match status" value="1"/>
</dbReference>
<dbReference type="PROSITE" id="PS00107">
    <property type="entry name" value="PROTEIN_KINASE_ATP"/>
    <property type="match status" value="1"/>
</dbReference>
<evidence type="ECO:0000313" key="6">
    <source>
        <dbReference type="Proteomes" id="UP000236316"/>
    </source>
</evidence>
<dbReference type="Gene3D" id="1.10.510.10">
    <property type="entry name" value="Transferase(Phosphotransferase) domain 1"/>
    <property type="match status" value="1"/>
</dbReference>
<dbReference type="Gene3D" id="3.30.200.20">
    <property type="entry name" value="Phosphorylase Kinase, domain 1"/>
    <property type="match status" value="1"/>
</dbReference>
<name>A0A2I2L2Y8_9VIRU</name>
<evidence type="ECO:0000313" key="5">
    <source>
        <dbReference type="EMBL" id="SNW61905.1"/>
    </source>
</evidence>
<dbReference type="Pfam" id="PF00069">
    <property type="entry name" value="Pkinase"/>
    <property type="match status" value="1"/>
</dbReference>
<dbReference type="GeneID" id="35382850"/>
<dbReference type="GO" id="GO:0005524">
    <property type="term" value="F:ATP binding"/>
    <property type="evidence" value="ECO:0007669"/>
    <property type="project" value="UniProtKB-UniRule"/>
</dbReference>
<dbReference type="KEGG" id="vg:35382850"/>
<evidence type="ECO:0000256" key="1">
    <source>
        <dbReference type="ARBA" id="ARBA00022741"/>
    </source>
</evidence>
<evidence type="ECO:0000256" key="2">
    <source>
        <dbReference type="ARBA" id="ARBA00022840"/>
    </source>
</evidence>
<dbReference type="InterPro" id="IPR011009">
    <property type="entry name" value="Kinase-like_dom_sf"/>
</dbReference>